<name>A0A0R2RPC0_9BACT</name>
<evidence type="ECO:0000313" key="2">
    <source>
        <dbReference type="Proteomes" id="UP000051269"/>
    </source>
</evidence>
<dbReference type="AlphaFoldDB" id="A0A0R2RPC0"/>
<accession>A0A0R2RPC0</accession>
<proteinExistence type="predicted"/>
<sequence length="207" mass="21712">MKRNFQRNSFFAAGFFEVLLALLEAGGLPRFDDAAGDGEGAIGQGEGFVDFDDSTEATASGTGTEWVVEREEGRSWGVKVTLITGAVVSVGVELKVGRVLDKRDGGDSFSVAEGGGDRLDQSGLRGTGEGEAILDYGDEEVLFGRGLGEGVGEGFESGRFVEAFGFALKKDTAESLAGEKSGGLISRGFLRKRNLEKEPGVLAGVVF</sequence>
<protein>
    <submittedName>
        <fullName evidence="1">Uncharacterized protein</fullName>
    </submittedName>
</protein>
<evidence type="ECO:0000313" key="1">
    <source>
        <dbReference type="EMBL" id="KRO62003.1"/>
    </source>
</evidence>
<comment type="caution">
    <text evidence="1">The sequence shown here is derived from an EMBL/GenBank/DDBJ whole genome shotgun (WGS) entry which is preliminary data.</text>
</comment>
<organism evidence="1 2">
    <name type="scientific">Verrucomicrobia subdivision 6 bacterium BACL9 MAG-120507-bin52</name>
    <dbReference type="NCBI Taxonomy" id="1655590"/>
    <lineage>
        <taxon>Bacteria</taxon>
        <taxon>Pseudomonadati</taxon>
        <taxon>Verrucomicrobiota</taxon>
        <taxon>Verrucomicrobiia</taxon>
        <taxon>Verrucomicrobiales</taxon>
        <taxon>Verrucomicrobia subdivision 6</taxon>
    </lineage>
</organism>
<reference evidence="1 2" key="1">
    <citation type="submission" date="2015-10" db="EMBL/GenBank/DDBJ databases">
        <title>Metagenome-Assembled Genomes uncover a global brackish microbiome.</title>
        <authorList>
            <person name="Hugerth L.W."/>
            <person name="Larsson J."/>
            <person name="Alneberg J."/>
            <person name="Lindh M.V."/>
            <person name="Legrand C."/>
            <person name="Pinhassi J."/>
            <person name="Andersson A.F."/>
        </authorList>
    </citation>
    <scope>NUCLEOTIDE SEQUENCE [LARGE SCALE GENOMIC DNA]</scope>
    <source>
        <strain evidence="1">BACL18 MAG-120507-bin52</strain>
    </source>
</reference>
<dbReference type="Proteomes" id="UP000051269">
    <property type="component" value="Unassembled WGS sequence"/>
</dbReference>
<dbReference type="EMBL" id="LIBO01000157">
    <property type="protein sequence ID" value="KRO62003.1"/>
    <property type="molecule type" value="Genomic_DNA"/>
</dbReference>
<gene>
    <name evidence="1" type="ORF">ABR82_08500</name>
</gene>